<evidence type="ECO:0000256" key="1">
    <source>
        <dbReference type="SAM" id="MobiDB-lite"/>
    </source>
</evidence>
<feature type="compositionally biased region" description="Basic and acidic residues" evidence="1">
    <location>
        <begin position="322"/>
        <end position="336"/>
    </location>
</feature>
<feature type="region of interest" description="Disordered" evidence="1">
    <location>
        <begin position="549"/>
        <end position="577"/>
    </location>
</feature>
<feature type="compositionally biased region" description="Polar residues" evidence="1">
    <location>
        <begin position="854"/>
        <end position="872"/>
    </location>
</feature>
<dbReference type="AlphaFoldDB" id="A0A482VV89"/>
<comment type="caution">
    <text evidence="2">The sequence shown here is derived from an EMBL/GenBank/DDBJ whole genome shotgun (WGS) entry which is preliminary data.</text>
</comment>
<reference evidence="2 3" key="1">
    <citation type="submission" date="2017-03" db="EMBL/GenBank/DDBJ databases">
        <title>Genome of the blue death feigning beetle - Asbolus verrucosus.</title>
        <authorList>
            <person name="Rider S.D."/>
        </authorList>
    </citation>
    <scope>NUCLEOTIDE SEQUENCE [LARGE SCALE GENOMIC DNA]</scope>
    <source>
        <strain evidence="2">Butters</strain>
        <tissue evidence="2">Head and leg muscle</tissue>
    </source>
</reference>
<feature type="region of interest" description="Disordered" evidence="1">
    <location>
        <begin position="318"/>
        <end position="362"/>
    </location>
</feature>
<evidence type="ECO:0000313" key="3">
    <source>
        <dbReference type="Proteomes" id="UP000292052"/>
    </source>
</evidence>
<proteinExistence type="predicted"/>
<feature type="compositionally biased region" description="Low complexity" evidence="1">
    <location>
        <begin position="796"/>
        <end position="815"/>
    </location>
</feature>
<organism evidence="2 3">
    <name type="scientific">Asbolus verrucosus</name>
    <name type="common">Desert ironclad beetle</name>
    <dbReference type="NCBI Taxonomy" id="1661398"/>
    <lineage>
        <taxon>Eukaryota</taxon>
        <taxon>Metazoa</taxon>
        <taxon>Ecdysozoa</taxon>
        <taxon>Arthropoda</taxon>
        <taxon>Hexapoda</taxon>
        <taxon>Insecta</taxon>
        <taxon>Pterygota</taxon>
        <taxon>Neoptera</taxon>
        <taxon>Endopterygota</taxon>
        <taxon>Coleoptera</taxon>
        <taxon>Polyphaga</taxon>
        <taxon>Cucujiformia</taxon>
        <taxon>Tenebrionidae</taxon>
        <taxon>Pimeliinae</taxon>
        <taxon>Asbolus</taxon>
    </lineage>
</organism>
<feature type="region of interest" description="Disordered" evidence="1">
    <location>
        <begin position="85"/>
        <end position="174"/>
    </location>
</feature>
<feature type="region of interest" description="Disordered" evidence="1">
    <location>
        <begin position="900"/>
        <end position="919"/>
    </location>
</feature>
<feature type="compositionally biased region" description="Basic and acidic residues" evidence="1">
    <location>
        <begin position="710"/>
        <end position="720"/>
    </location>
</feature>
<gene>
    <name evidence="2" type="ORF">BDFB_006105</name>
</gene>
<dbReference type="CDD" id="cd22249">
    <property type="entry name" value="UDM1_RNF168_RNF169-like"/>
    <property type="match status" value="1"/>
</dbReference>
<dbReference type="Proteomes" id="UP000292052">
    <property type="component" value="Unassembled WGS sequence"/>
</dbReference>
<dbReference type="OrthoDB" id="6784866at2759"/>
<feature type="compositionally biased region" description="Basic and acidic residues" evidence="1">
    <location>
        <begin position="252"/>
        <end position="261"/>
    </location>
</feature>
<feature type="compositionally biased region" description="Basic and acidic residues" evidence="1">
    <location>
        <begin position="279"/>
        <end position="301"/>
    </location>
</feature>
<feature type="region of interest" description="Disordered" evidence="1">
    <location>
        <begin position="243"/>
        <end position="305"/>
    </location>
</feature>
<feature type="compositionally biased region" description="Low complexity" evidence="1">
    <location>
        <begin position="554"/>
        <end position="567"/>
    </location>
</feature>
<feature type="compositionally biased region" description="Polar residues" evidence="1">
    <location>
        <begin position="342"/>
        <end position="357"/>
    </location>
</feature>
<dbReference type="STRING" id="1661398.A0A482VV89"/>
<keyword evidence="3" id="KW-1185">Reference proteome</keyword>
<dbReference type="EMBL" id="QDEB01064611">
    <property type="protein sequence ID" value="RZC36157.1"/>
    <property type="molecule type" value="Genomic_DNA"/>
</dbReference>
<accession>A0A482VV89</accession>
<sequence length="1110" mass="125892">MDGIPISSPGMNFEEKLEEANSLIEKVRNALKDIGTHHKPLDKNKASYNAEEPIKECINDAKCINMVCSFHGECCTAINKTETEDVQKKEEGLQKLKKKELQKQQEELQKQKEDELRKQREEQQRKRKEALQKQKKAEWRKQHEVRLRRQQEEKSRKQQEEQLRKQKEQELQKQKEEELKKLEELHKQKEEEELQKKEKELEEKTSVLSEMLYRHDCEDGQLNSPLNQSMELLQNKLNTISETSFESNNSSDKIDASKQKPESTPTVIRVERASSPIKFVEKPGKKQQTFEEDKDKSESSRSRNMTVEVLDAEKLGVLSEDENGRKNHKIEPSEGKTRKKVGSSTENQFPKTETPTMADSREELKLSKTELAPSIKSCDLEIKKGSNATESASKSAKLSIQMMPPVSIRGGLVMQRTLNLSIKPTGSVINETAADSSNVAYREFVSETDRLSLSVQCPDDCRDLEYHCKYKVLDNILNARTSKSETLETDSNGKHHISEDFINALNEDAMLLFKSYQIVDQHNRQPHVEASTTSLAKFTHNVVKTIVHPSDGASSSKPSIIPTSSTSRKMEQSENSDIFARSTSEKIDESLINDILNHGKSPWEIGFYQTKSTQCSGTSLNVHTRNVTEMPSHATDVEDREKTQPSVKLDISRVSESEPAEPEPVEEEPEVVETEQEVVETEPERIANAVQSENVMEEPVRDSGSVTTARESEPKITLDEILDVLRDTKDLEIQKAILENLKHDRREDRKEAHRPDKNENKSEDQQKDDKQTSNQPDEKPKSGNKGGKTDANFQVSLPSSSESSKSTSNGTPSQSRGRMNTIACFIKGLTGTSENELDKLRSNPSFPKTDLKDWSTTVLKTVQENQTMTSSAAPPDKVKDSEMSKRSIYEVTLEEIMDSHDYADKTEDDNDASSKVSEKGKMKRFKDFQKFAQQALHFSGSGSGRRGSAGRKASRKTNSPVIMRMSEERDRFECGEGSPFSSFTKRSLPLYRRVLGRVVDATTRQPLGVSQSDPIPLDESVSEGEINCKCSISIGEVHLCKYVNDKRKHGVKYLKKHPEDHVRKELGDKSLRISRQRTHYKNWVTYYLQKCNNVPVNDSSSTSLVNSSDK</sequence>
<protein>
    <submittedName>
        <fullName evidence="2">GPI-anchored adhesin-like protein PGA55</fullName>
    </submittedName>
</protein>
<feature type="region of interest" description="Disordered" evidence="1">
    <location>
        <begin position="652"/>
        <end position="720"/>
    </location>
</feature>
<feature type="region of interest" description="Disordered" evidence="1">
    <location>
        <begin position="738"/>
        <end position="884"/>
    </location>
</feature>
<name>A0A482VV89_ASBVE</name>
<feature type="region of interest" description="Disordered" evidence="1">
    <location>
        <begin position="937"/>
        <end position="958"/>
    </location>
</feature>
<feature type="compositionally biased region" description="Basic and acidic residues" evidence="1">
    <location>
        <begin position="740"/>
        <end position="781"/>
    </location>
</feature>
<feature type="non-terminal residue" evidence="2">
    <location>
        <position position="1110"/>
    </location>
</feature>
<evidence type="ECO:0000313" key="2">
    <source>
        <dbReference type="EMBL" id="RZC36157.1"/>
    </source>
</evidence>
<feature type="compositionally biased region" description="Acidic residues" evidence="1">
    <location>
        <begin position="658"/>
        <end position="681"/>
    </location>
</feature>